<gene>
    <name evidence="1" type="ORF">Adt_03195</name>
</gene>
<dbReference type="PANTHER" id="PTHR31286">
    <property type="entry name" value="GLYCINE-RICH CELL WALL STRUCTURAL PROTEIN 1.8-LIKE"/>
    <property type="match status" value="1"/>
</dbReference>
<accession>A0ABD1VXT1</accession>
<organism evidence="1 2">
    <name type="scientific">Abeliophyllum distichum</name>
    <dbReference type="NCBI Taxonomy" id="126358"/>
    <lineage>
        <taxon>Eukaryota</taxon>
        <taxon>Viridiplantae</taxon>
        <taxon>Streptophyta</taxon>
        <taxon>Embryophyta</taxon>
        <taxon>Tracheophyta</taxon>
        <taxon>Spermatophyta</taxon>
        <taxon>Magnoliopsida</taxon>
        <taxon>eudicotyledons</taxon>
        <taxon>Gunneridae</taxon>
        <taxon>Pentapetalae</taxon>
        <taxon>asterids</taxon>
        <taxon>lamiids</taxon>
        <taxon>Lamiales</taxon>
        <taxon>Oleaceae</taxon>
        <taxon>Forsythieae</taxon>
        <taxon>Abeliophyllum</taxon>
    </lineage>
</organism>
<dbReference type="AlphaFoldDB" id="A0ABD1VXT1"/>
<dbReference type="EMBL" id="JBFOLK010000001">
    <property type="protein sequence ID" value="KAL2542217.1"/>
    <property type="molecule type" value="Genomic_DNA"/>
</dbReference>
<name>A0ABD1VXT1_9LAMI</name>
<comment type="caution">
    <text evidence="1">The sequence shown here is derived from an EMBL/GenBank/DDBJ whole genome shotgun (WGS) entry which is preliminary data.</text>
</comment>
<sequence length="206" mass="22833">MPLWVVLPGLPVDCWNAEALGMIASKIGRPISMDNLTYTKGRLSYARVLIEVDAAAKLVRNVNVLLATGKQRDQKVVYEHEPKFCSCCRMFWHSLSNCAALEKSFETSLKVSTLAEVNDGVQPPVLIAVEVTAKEQVQLVDNVEEAEILTVQLSSVLDVLPDPPAIKEKNTQKQSMNGIVLLLILDDVMCLIGCMEKGWKMKIFSM</sequence>
<reference evidence="2" key="1">
    <citation type="submission" date="2024-07" db="EMBL/GenBank/DDBJ databases">
        <title>Two chromosome-level genome assemblies of Korean endemic species Abeliophyllum distichum and Forsythia ovata (Oleaceae).</title>
        <authorList>
            <person name="Jang H."/>
        </authorList>
    </citation>
    <scope>NUCLEOTIDE SEQUENCE [LARGE SCALE GENOMIC DNA]</scope>
</reference>
<dbReference type="PANTHER" id="PTHR31286:SF168">
    <property type="entry name" value="DUF4283 DOMAIN-CONTAINING PROTEIN"/>
    <property type="match status" value="1"/>
</dbReference>
<evidence type="ECO:0000313" key="2">
    <source>
        <dbReference type="Proteomes" id="UP001604336"/>
    </source>
</evidence>
<keyword evidence="2" id="KW-1185">Reference proteome</keyword>
<dbReference type="Proteomes" id="UP001604336">
    <property type="component" value="Unassembled WGS sequence"/>
</dbReference>
<proteinExistence type="predicted"/>
<protein>
    <recommendedName>
        <fullName evidence="3">DUF4283 domain-containing protein</fullName>
    </recommendedName>
</protein>
<evidence type="ECO:0000313" key="1">
    <source>
        <dbReference type="EMBL" id="KAL2542217.1"/>
    </source>
</evidence>
<dbReference type="InterPro" id="IPR040256">
    <property type="entry name" value="At4g02000-like"/>
</dbReference>
<evidence type="ECO:0008006" key="3">
    <source>
        <dbReference type="Google" id="ProtNLM"/>
    </source>
</evidence>